<dbReference type="InterPro" id="IPR013324">
    <property type="entry name" value="RNA_pol_sigma_r3/r4-like"/>
</dbReference>
<dbReference type="Pfam" id="PF08281">
    <property type="entry name" value="Sigma70_r4_2"/>
    <property type="match status" value="1"/>
</dbReference>
<dbReference type="GO" id="GO:0016987">
    <property type="term" value="F:sigma factor activity"/>
    <property type="evidence" value="ECO:0007669"/>
    <property type="project" value="UniProtKB-KW"/>
</dbReference>
<accession>A0A857J3P6</accession>
<evidence type="ECO:0000256" key="3">
    <source>
        <dbReference type="ARBA" id="ARBA00023082"/>
    </source>
</evidence>
<dbReference type="PANTHER" id="PTHR43133">
    <property type="entry name" value="RNA POLYMERASE ECF-TYPE SIGMA FACTO"/>
    <property type="match status" value="1"/>
</dbReference>
<dbReference type="SUPFAM" id="SSF88946">
    <property type="entry name" value="Sigma2 domain of RNA polymerase sigma factors"/>
    <property type="match status" value="1"/>
</dbReference>
<dbReference type="PANTHER" id="PTHR43133:SF62">
    <property type="entry name" value="RNA POLYMERASE SIGMA FACTOR SIGZ"/>
    <property type="match status" value="1"/>
</dbReference>
<dbReference type="AlphaFoldDB" id="A0A857J3P6"/>
<dbReference type="CDD" id="cd06171">
    <property type="entry name" value="Sigma70_r4"/>
    <property type="match status" value="1"/>
</dbReference>
<keyword evidence="4" id="KW-0804">Transcription</keyword>
<proteinExistence type="inferred from homology"/>
<comment type="similarity">
    <text evidence="1">Belongs to the sigma-70 factor family. ECF subfamily.</text>
</comment>
<dbReference type="NCBIfam" id="TIGR02937">
    <property type="entry name" value="sigma70-ECF"/>
    <property type="match status" value="1"/>
</dbReference>
<dbReference type="EMBL" id="CP047650">
    <property type="protein sequence ID" value="QHI97682.1"/>
    <property type="molecule type" value="Genomic_DNA"/>
</dbReference>
<dbReference type="Proteomes" id="UP000464787">
    <property type="component" value="Chromosome"/>
</dbReference>
<evidence type="ECO:0000256" key="4">
    <source>
        <dbReference type="ARBA" id="ARBA00023163"/>
    </source>
</evidence>
<dbReference type="SUPFAM" id="SSF88659">
    <property type="entry name" value="Sigma3 and sigma4 domains of RNA polymerase sigma factors"/>
    <property type="match status" value="1"/>
</dbReference>
<evidence type="ECO:0000313" key="8">
    <source>
        <dbReference type="Proteomes" id="UP000464787"/>
    </source>
</evidence>
<dbReference type="InterPro" id="IPR039425">
    <property type="entry name" value="RNA_pol_sigma-70-like"/>
</dbReference>
<dbReference type="Gene3D" id="1.10.10.10">
    <property type="entry name" value="Winged helix-like DNA-binding domain superfamily/Winged helix DNA-binding domain"/>
    <property type="match status" value="1"/>
</dbReference>
<dbReference type="Gene3D" id="1.10.1740.10">
    <property type="match status" value="1"/>
</dbReference>
<keyword evidence="2" id="KW-0805">Transcription regulation</keyword>
<name>A0A857J3P6_9BURK</name>
<dbReference type="GO" id="GO:0003677">
    <property type="term" value="F:DNA binding"/>
    <property type="evidence" value="ECO:0007669"/>
    <property type="project" value="InterPro"/>
</dbReference>
<dbReference type="RefSeq" id="WP_160551200.1">
    <property type="nucleotide sequence ID" value="NZ_CP047650.1"/>
</dbReference>
<protein>
    <submittedName>
        <fullName evidence="7">Sigma-70 family RNA polymerase sigma factor</fullName>
    </submittedName>
</protein>
<feature type="domain" description="RNA polymerase sigma-70 region 2" evidence="5">
    <location>
        <begin position="34"/>
        <end position="102"/>
    </location>
</feature>
<dbReference type="InterPro" id="IPR007627">
    <property type="entry name" value="RNA_pol_sigma70_r2"/>
</dbReference>
<evidence type="ECO:0000259" key="5">
    <source>
        <dbReference type="Pfam" id="PF04542"/>
    </source>
</evidence>
<evidence type="ECO:0000259" key="6">
    <source>
        <dbReference type="Pfam" id="PF08281"/>
    </source>
</evidence>
<organism evidence="7 8">
    <name type="scientific">Xylophilus rhododendri</name>
    <dbReference type="NCBI Taxonomy" id="2697032"/>
    <lineage>
        <taxon>Bacteria</taxon>
        <taxon>Pseudomonadati</taxon>
        <taxon>Pseudomonadota</taxon>
        <taxon>Betaproteobacteria</taxon>
        <taxon>Burkholderiales</taxon>
        <taxon>Xylophilus</taxon>
    </lineage>
</organism>
<dbReference type="KEGG" id="xyk:GT347_06560"/>
<sequence>MRPSPDGISAPPAFDYESALTACAQGDRQALQGLYGAESRRLLGMALRIVRTRDRAEDVLHDAFVRIWQGAASFDAARGSARGWMYSVLRNVALDHARRQQRDVSLDEDATEAAEDAAALAEHQDARSGAAERRLELGRLDDCLALLPEARRDCILLAYLDGCTHGEIAERLATPLGTVKAWITRSLKSLRECLA</sequence>
<evidence type="ECO:0000256" key="2">
    <source>
        <dbReference type="ARBA" id="ARBA00023015"/>
    </source>
</evidence>
<feature type="domain" description="RNA polymerase sigma factor 70 region 4 type 2" evidence="6">
    <location>
        <begin position="138"/>
        <end position="190"/>
    </location>
</feature>
<dbReference type="InterPro" id="IPR036388">
    <property type="entry name" value="WH-like_DNA-bd_sf"/>
</dbReference>
<dbReference type="InterPro" id="IPR013249">
    <property type="entry name" value="RNA_pol_sigma70_r4_t2"/>
</dbReference>
<dbReference type="Pfam" id="PF04542">
    <property type="entry name" value="Sigma70_r2"/>
    <property type="match status" value="1"/>
</dbReference>
<reference evidence="7 8" key="1">
    <citation type="submission" date="2020-01" db="EMBL/GenBank/DDBJ databases">
        <title>Genome sequencing of strain KACC 21265.</title>
        <authorList>
            <person name="Heo J."/>
            <person name="Kim S.-J."/>
            <person name="Kim J.-S."/>
            <person name="Hong S.-B."/>
            <person name="Kwon S.-W."/>
        </authorList>
    </citation>
    <scope>NUCLEOTIDE SEQUENCE [LARGE SCALE GENOMIC DNA]</scope>
    <source>
        <strain evidence="7 8">KACC 21265</strain>
    </source>
</reference>
<dbReference type="InterPro" id="IPR014284">
    <property type="entry name" value="RNA_pol_sigma-70_dom"/>
</dbReference>
<dbReference type="InterPro" id="IPR013325">
    <property type="entry name" value="RNA_pol_sigma_r2"/>
</dbReference>
<keyword evidence="3" id="KW-0731">Sigma factor</keyword>
<evidence type="ECO:0000256" key="1">
    <source>
        <dbReference type="ARBA" id="ARBA00010641"/>
    </source>
</evidence>
<evidence type="ECO:0000313" key="7">
    <source>
        <dbReference type="EMBL" id="QHI97682.1"/>
    </source>
</evidence>
<gene>
    <name evidence="7" type="ORF">GT347_06560</name>
</gene>
<keyword evidence="8" id="KW-1185">Reference proteome</keyword>
<dbReference type="GO" id="GO:0006352">
    <property type="term" value="P:DNA-templated transcription initiation"/>
    <property type="evidence" value="ECO:0007669"/>
    <property type="project" value="InterPro"/>
</dbReference>